<sequence>SNYRKHLFSESNNEHTSPAQSERSWILDSQKRSLPKSLDYTRKRPRVRSKLKVLPVSSPSSGSDYRTKMVRRTSRQRSQKETLRKKSSSITEGEDLPIVDLADEDLSEELKEGPLPLDASTEGYSSVVEKATQVPYTPPDLLGGCWFLSKPNAFYMLNSTVIKKPKFSTWETSHLFSDALYQPRKPFDSAEIQKGKEMEANVDDAFFSKMLQEDFSGSGVITAFENFTDQLKKLFWSRYKRMESSAHNTLRTSEKNLSTLLNQIHEC</sequence>
<evidence type="ECO:0000313" key="2">
    <source>
        <dbReference type="EMBL" id="NXI41044.1"/>
    </source>
</evidence>
<feature type="non-terminal residue" evidence="2">
    <location>
        <position position="267"/>
    </location>
</feature>
<dbReference type="PANTHER" id="PTHR15607">
    <property type="entry name" value="SYNAPTONEMAL COMPLEX PROTEIN-RELATED"/>
    <property type="match status" value="1"/>
</dbReference>
<feature type="region of interest" description="Disordered" evidence="1">
    <location>
        <begin position="1"/>
        <end position="90"/>
    </location>
</feature>
<dbReference type="OrthoDB" id="10256849at2759"/>
<protein>
    <submittedName>
        <fullName evidence="2">SYC2L protein</fullName>
    </submittedName>
</protein>
<dbReference type="EMBL" id="VWZX01005345">
    <property type="protein sequence ID" value="NXI41044.1"/>
    <property type="molecule type" value="Genomic_DNA"/>
</dbReference>
<evidence type="ECO:0000256" key="1">
    <source>
        <dbReference type="SAM" id="MobiDB-lite"/>
    </source>
</evidence>
<gene>
    <name evidence="2" type="primary">Sycp2l</name>
    <name evidence="2" type="ORF">GALDEA_R16152</name>
</gene>
<dbReference type="GO" id="GO:0000800">
    <property type="term" value="C:lateral element"/>
    <property type="evidence" value="ECO:0007669"/>
    <property type="project" value="TreeGrafter"/>
</dbReference>
<dbReference type="InterPro" id="IPR024835">
    <property type="entry name" value="SYCP2-like"/>
</dbReference>
<accession>A0A7K9SY03</accession>
<feature type="non-terminal residue" evidence="2">
    <location>
        <position position="1"/>
    </location>
</feature>
<keyword evidence="3" id="KW-1185">Reference proteome</keyword>
<dbReference type="GO" id="GO:0140013">
    <property type="term" value="P:meiotic nuclear division"/>
    <property type="evidence" value="ECO:0007669"/>
    <property type="project" value="TreeGrafter"/>
</dbReference>
<evidence type="ECO:0000313" key="3">
    <source>
        <dbReference type="Proteomes" id="UP000566440"/>
    </source>
</evidence>
<dbReference type="PANTHER" id="PTHR15607:SF14">
    <property type="entry name" value="SYNAPTONEMAL COMPLEX PROTEIN 2-LIKE"/>
    <property type="match status" value="1"/>
</dbReference>
<comment type="caution">
    <text evidence="2">The sequence shown here is derived from an EMBL/GenBank/DDBJ whole genome shotgun (WGS) entry which is preliminary data.</text>
</comment>
<proteinExistence type="predicted"/>
<feature type="compositionally biased region" description="Basic residues" evidence="1">
    <location>
        <begin position="68"/>
        <end position="77"/>
    </location>
</feature>
<dbReference type="GO" id="GO:0000779">
    <property type="term" value="C:condensed chromosome, centromeric region"/>
    <property type="evidence" value="ECO:0007669"/>
    <property type="project" value="TreeGrafter"/>
</dbReference>
<organism evidence="2 3">
    <name type="scientific">Galbula dea</name>
    <dbReference type="NCBI Taxonomy" id="1109041"/>
    <lineage>
        <taxon>Eukaryota</taxon>
        <taxon>Metazoa</taxon>
        <taxon>Chordata</taxon>
        <taxon>Craniata</taxon>
        <taxon>Vertebrata</taxon>
        <taxon>Euteleostomi</taxon>
        <taxon>Archelosauria</taxon>
        <taxon>Archosauria</taxon>
        <taxon>Dinosauria</taxon>
        <taxon>Saurischia</taxon>
        <taxon>Theropoda</taxon>
        <taxon>Coelurosauria</taxon>
        <taxon>Aves</taxon>
        <taxon>Neognathae</taxon>
        <taxon>Neoaves</taxon>
        <taxon>Telluraves</taxon>
        <taxon>Coraciimorphae</taxon>
        <taxon>Piciformes</taxon>
        <taxon>Galbulidae</taxon>
        <taxon>Galbula</taxon>
    </lineage>
</organism>
<dbReference type="Proteomes" id="UP000566440">
    <property type="component" value="Unassembled WGS sequence"/>
</dbReference>
<name>A0A7K9SY03_9PICI</name>
<reference evidence="2 3" key="1">
    <citation type="submission" date="2019-09" db="EMBL/GenBank/DDBJ databases">
        <title>Bird 10,000 Genomes (B10K) Project - Family phase.</title>
        <authorList>
            <person name="Zhang G."/>
        </authorList>
    </citation>
    <scope>NUCLEOTIDE SEQUENCE [LARGE SCALE GENOMIC DNA]</scope>
    <source>
        <strain evidence="2">B10K-DU-001-62</strain>
        <tissue evidence="2">Muscle</tissue>
    </source>
</reference>
<dbReference type="AlphaFoldDB" id="A0A7K9SY03"/>
<feature type="compositionally biased region" description="Polar residues" evidence="1">
    <location>
        <begin position="7"/>
        <end position="23"/>
    </location>
</feature>